<sequence>MASIGKTHSNLSKQWCFQTRTSERSTNTSTVGCNFNSWSHYFFNLANLNILMLSSNCSKLPLEALLTSLTHVPGALQQDDHNEFSLRPREVVQDAHRMDDGNHMYHTTGFFAIATTDWLSQ</sequence>
<keyword evidence="2" id="KW-1185">Reference proteome</keyword>
<protein>
    <submittedName>
        <fullName evidence="1">Uncharacterized protein</fullName>
    </submittedName>
</protein>
<dbReference type="EMBL" id="CM017704">
    <property type="protein sequence ID" value="TYG72546.1"/>
    <property type="molecule type" value="Genomic_DNA"/>
</dbReference>
<dbReference type="AlphaFoldDB" id="A0A5D2CX04"/>
<evidence type="ECO:0000313" key="2">
    <source>
        <dbReference type="Proteomes" id="UP000323506"/>
    </source>
</evidence>
<reference evidence="1 2" key="1">
    <citation type="submission" date="2019-06" db="EMBL/GenBank/DDBJ databases">
        <title>WGS assembly of Gossypium darwinii.</title>
        <authorList>
            <person name="Chen Z.J."/>
            <person name="Sreedasyam A."/>
            <person name="Ando A."/>
            <person name="Song Q."/>
            <person name="De L."/>
            <person name="Hulse-Kemp A."/>
            <person name="Ding M."/>
            <person name="Ye W."/>
            <person name="Kirkbride R."/>
            <person name="Jenkins J."/>
            <person name="Plott C."/>
            <person name="Lovell J."/>
            <person name="Lin Y.-M."/>
            <person name="Vaughn R."/>
            <person name="Liu B."/>
            <person name="Li W."/>
            <person name="Simpson S."/>
            <person name="Scheffler B."/>
            <person name="Saski C."/>
            <person name="Grover C."/>
            <person name="Hu G."/>
            <person name="Conover J."/>
            <person name="Carlson J."/>
            <person name="Shu S."/>
            <person name="Boston L."/>
            <person name="Williams M."/>
            <person name="Peterson D."/>
            <person name="Mcgee K."/>
            <person name="Jones D."/>
            <person name="Wendel J."/>
            <person name="Stelly D."/>
            <person name="Grimwood J."/>
            <person name="Schmutz J."/>
        </authorList>
    </citation>
    <scope>NUCLEOTIDE SEQUENCE [LARGE SCALE GENOMIC DNA]</scope>
    <source>
        <strain evidence="1">1808015.09</strain>
    </source>
</reference>
<dbReference type="Proteomes" id="UP000323506">
    <property type="component" value="Chromosome D04"/>
</dbReference>
<organism evidence="1 2">
    <name type="scientific">Gossypium darwinii</name>
    <name type="common">Darwin's cotton</name>
    <name type="synonym">Gossypium barbadense var. darwinii</name>
    <dbReference type="NCBI Taxonomy" id="34276"/>
    <lineage>
        <taxon>Eukaryota</taxon>
        <taxon>Viridiplantae</taxon>
        <taxon>Streptophyta</taxon>
        <taxon>Embryophyta</taxon>
        <taxon>Tracheophyta</taxon>
        <taxon>Spermatophyta</taxon>
        <taxon>Magnoliopsida</taxon>
        <taxon>eudicotyledons</taxon>
        <taxon>Gunneridae</taxon>
        <taxon>Pentapetalae</taxon>
        <taxon>rosids</taxon>
        <taxon>malvids</taxon>
        <taxon>Malvales</taxon>
        <taxon>Malvaceae</taxon>
        <taxon>Malvoideae</taxon>
        <taxon>Gossypium</taxon>
    </lineage>
</organism>
<accession>A0A5D2CX04</accession>
<gene>
    <name evidence="1" type="ORF">ES288_D04G029400v1</name>
</gene>
<name>A0A5D2CX04_GOSDA</name>
<proteinExistence type="predicted"/>
<evidence type="ECO:0000313" key="1">
    <source>
        <dbReference type="EMBL" id="TYG72546.1"/>
    </source>
</evidence>